<comment type="caution">
    <text evidence="1">The sequence shown here is derived from an EMBL/GenBank/DDBJ whole genome shotgun (WGS) entry which is preliminary data.</text>
</comment>
<proteinExistence type="predicted"/>
<gene>
    <name evidence="1" type="ORF">CDL15_Pgr006346</name>
</gene>
<evidence type="ECO:0000313" key="2">
    <source>
        <dbReference type="Proteomes" id="UP000197138"/>
    </source>
</evidence>
<accession>A0A218WA17</accession>
<dbReference type="Proteomes" id="UP000197138">
    <property type="component" value="Unassembled WGS sequence"/>
</dbReference>
<dbReference type="EMBL" id="MTKT01004892">
    <property type="protein sequence ID" value="OWM69383.1"/>
    <property type="molecule type" value="Genomic_DNA"/>
</dbReference>
<name>A0A218WA17_PUNGR</name>
<reference evidence="2" key="1">
    <citation type="journal article" date="2017" name="Plant J.">
        <title>The pomegranate (Punica granatum L.) genome and the genomics of punicalagin biosynthesis.</title>
        <authorList>
            <person name="Qin G."/>
            <person name="Xu C."/>
            <person name="Ming R."/>
            <person name="Tang H."/>
            <person name="Guyot R."/>
            <person name="Kramer E.M."/>
            <person name="Hu Y."/>
            <person name="Yi X."/>
            <person name="Qi Y."/>
            <person name="Xu X."/>
            <person name="Gao Z."/>
            <person name="Pan H."/>
            <person name="Jian J."/>
            <person name="Tian Y."/>
            <person name="Yue Z."/>
            <person name="Xu Y."/>
        </authorList>
    </citation>
    <scope>NUCLEOTIDE SEQUENCE [LARGE SCALE GENOMIC DNA]</scope>
    <source>
        <strain evidence="2">cv. Dabenzi</strain>
    </source>
</reference>
<evidence type="ECO:0000313" key="1">
    <source>
        <dbReference type="EMBL" id="OWM69383.1"/>
    </source>
</evidence>
<protein>
    <submittedName>
        <fullName evidence="1">Uncharacterized protein</fullName>
    </submittedName>
</protein>
<dbReference type="AlphaFoldDB" id="A0A218WA17"/>
<organism evidence="1 2">
    <name type="scientific">Punica granatum</name>
    <name type="common">Pomegranate</name>
    <dbReference type="NCBI Taxonomy" id="22663"/>
    <lineage>
        <taxon>Eukaryota</taxon>
        <taxon>Viridiplantae</taxon>
        <taxon>Streptophyta</taxon>
        <taxon>Embryophyta</taxon>
        <taxon>Tracheophyta</taxon>
        <taxon>Spermatophyta</taxon>
        <taxon>Magnoliopsida</taxon>
        <taxon>eudicotyledons</taxon>
        <taxon>Gunneridae</taxon>
        <taxon>Pentapetalae</taxon>
        <taxon>rosids</taxon>
        <taxon>malvids</taxon>
        <taxon>Myrtales</taxon>
        <taxon>Lythraceae</taxon>
        <taxon>Punica</taxon>
    </lineage>
</organism>
<sequence length="130" mass="15140">MIRDKKMIRKKKVIKKRKMIRKRKGHWQHFPFADGLANMQVTPPGGIAFRPLHVRPSMIPHPSHKETIQGASVGTAQRDEFDVLRDKLDVTRDEFDVTNDELDVTRDELDVTRDDFDVTFFSGTQMMQFA</sequence>